<name>A0AAI8YQC1_9PEZI</name>
<comment type="caution">
    <text evidence="1">The sequence shown here is derived from an EMBL/GenBank/DDBJ whole genome shotgun (WGS) entry which is preliminary data.</text>
</comment>
<sequence>MFPMEEGVLEGPWNIRGKIVLLGNFASKVYVFRTLPCHMMKQNAGSYIRAGNDQPPPWRNAHVEGVCQFVNELTDFLLETPAPSTEDIMGVFTRFERKSGLVPN</sequence>
<evidence type="ECO:0000313" key="2">
    <source>
        <dbReference type="Proteomes" id="UP001295740"/>
    </source>
</evidence>
<dbReference type="Proteomes" id="UP001295740">
    <property type="component" value="Unassembled WGS sequence"/>
</dbReference>
<organism evidence="1 2">
    <name type="scientific">Anthostomella pinea</name>
    <dbReference type="NCBI Taxonomy" id="933095"/>
    <lineage>
        <taxon>Eukaryota</taxon>
        <taxon>Fungi</taxon>
        <taxon>Dikarya</taxon>
        <taxon>Ascomycota</taxon>
        <taxon>Pezizomycotina</taxon>
        <taxon>Sordariomycetes</taxon>
        <taxon>Xylariomycetidae</taxon>
        <taxon>Xylariales</taxon>
        <taxon>Xylariaceae</taxon>
        <taxon>Anthostomella</taxon>
    </lineage>
</organism>
<proteinExistence type="predicted"/>
<accession>A0AAI8YQC1</accession>
<dbReference type="EMBL" id="CAUWAG010000020">
    <property type="protein sequence ID" value="CAJ2513444.1"/>
    <property type="molecule type" value="Genomic_DNA"/>
</dbReference>
<dbReference type="AlphaFoldDB" id="A0AAI8YQC1"/>
<keyword evidence="2" id="KW-1185">Reference proteome</keyword>
<gene>
    <name evidence="1" type="ORF">KHLLAP_LOCUS13912</name>
</gene>
<protein>
    <submittedName>
        <fullName evidence="1">Uu.00g015630.m01.CDS01</fullName>
    </submittedName>
</protein>
<reference evidence="1" key="1">
    <citation type="submission" date="2023-10" db="EMBL/GenBank/DDBJ databases">
        <authorList>
            <person name="Hackl T."/>
        </authorList>
    </citation>
    <scope>NUCLEOTIDE SEQUENCE</scope>
</reference>
<evidence type="ECO:0000313" key="1">
    <source>
        <dbReference type="EMBL" id="CAJ2513444.1"/>
    </source>
</evidence>